<dbReference type="EMBL" id="LABX01000072">
    <property type="protein sequence ID" value="KMO36176.1"/>
    <property type="molecule type" value="Genomic_DNA"/>
</dbReference>
<dbReference type="Gene3D" id="3.30.530.20">
    <property type="match status" value="1"/>
</dbReference>
<proteinExistence type="predicted"/>
<name>A0A0J6VAY4_9HYPH</name>
<dbReference type="Proteomes" id="UP000035929">
    <property type="component" value="Unassembled WGS sequence"/>
</dbReference>
<protein>
    <recommendedName>
        <fullName evidence="3">SRPBCC domain-containing protein</fullName>
    </recommendedName>
</protein>
<evidence type="ECO:0000313" key="1">
    <source>
        <dbReference type="EMBL" id="KMO36176.1"/>
    </source>
</evidence>
<sequence>MSKDPIISLAKIAKKIKVRDHYLACRLETKADDAYRAWRDPNSFLRWFVPPELSVVSYEHDDAMNKIVLENNLGDEIGYRLRYNRDKPNSIIQLSVGLYFDDQREGENEASFTVKFDELSELCDMLGEETKVTFVQLLIRHPTVSAWYSADGCGLHKQWTSAFERYVARAEAR</sequence>
<accession>A0A0J6VAY4</accession>
<gene>
    <name evidence="1" type="ORF">VP06_10315</name>
</gene>
<dbReference type="RefSeq" id="WP_048463678.1">
    <property type="nucleotide sequence ID" value="NZ_LABX01000072.1"/>
</dbReference>
<evidence type="ECO:0000313" key="2">
    <source>
        <dbReference type="Proteomes" id="UP000035929"/>
    </source>
</evidence>
<reference evidence="1 2" key="1">
    <citation type="submission" date="2015-03" db="EMBL/GenBank/DDBJ databases">
        <title>Genome sequencing of Methylobacterium aquaticum DSM16371 type strain.</title>
        <authorList>
            <person name="Chaudhry V."/>
            <person name="Patil P.B."/>
        </authorList>
    </citation>
    <scope>NUCLEOTIDE SEQUENCE [LARGE SCALE GENOMIC DNA]</scope>
    <source>
        <strain evidence="1 2">DSM 16371</strain>
    </source>
</reference>
<dbReference type="InterPro" id="IPR023393">
    <property type="entry name" value="START-like_dom_sf"/>
</dbReference>
<dbReference type="AlphaFoldDB" id="A0A0J6VAY4"/>
<organism evidence="1 2">
    <name type="scientific">Methylobacterium aquaticum</name>
    <dbReference type="NCBI Taxonomy" id="270351"/>
    <lineage>
        <taxon>Bacteria</taxon>
        <taxon>Pseudomonadati</taxon>
        <taxon>Pseudomonadota</taxon>
        <taxon>Alphaproteobacteria</taxon>
        <taxon>Hyphomicrobiales</taxon>
        <taxon>Methylobacteriaceae</taxon>
        <taxon>Methylobacterium</taxon>
    </lineage>
</organism>
<dbReference type="PATRIC" id="fig|270351.6.peg.6958"/>
<comment type="caution">
    <text evidence="1">The sequence shown here is derived from an EMBL/GenBank/DDBJ whole genome shotgun (WGS) entry which is preliminary data.</text>
</comment>
<evidence type="ECO:0008006" key="3">
    <source>
        <dbReference type="Google" id="ProtNLM"/>
    </source>
</evidence>
<dbReference type="OrthoDB" id="9803476at2"/>
<dbReference type="SUPFAM" id="SSF55961">
    <property type="entry name" value="Bet v1-like"/>
    <property type="match status" value="1"/>
</dbReference>